<evidence type="ECO:0000313" key="2">
    <source>
        <dbReference type="Proteomes" id="UP000061018"/>
    </source>
</evidence>
<dbReference type="RefSeq" id="WP_053139494.1">
    <property type="nucleotide sequence ID" value="NZ_CP012382.1"/>
</dbReference>
<protein>
    <submittedName>
        <fullName evidence="1">Uncharacterized protein</fullName>
    </submittedName>
</protein>
<dbReference type="EMBL" id="CP012382">
    <property type="protein sequence ID" value="AKZ59199.1"/>
    <property type="molecule type" value="Genomic_DNA"/>
</dbReference>
<accession>A0A0K2B1P1</accession>
<dbReference type="AlphaFoldDB" id="A0A0K2B1P1"/>
<sequence length="59" mass="6540">MKTRIEFTAFLDVEGASDMSPVDAADWVRKALLYGDKHADGWTLHGSDLRMVEAVGDDE</sequence>
<evidence type="ECO:0000313" key="1">
    <source>
        <dbReference type="EMBL" id="AKZ59199.1"/>
    </source>
</evidence>
<organism evidence="1 2">
    <name type="scientific">Streptomyces ambofaciens (strain ATCC 23877 / 3486 / DSM 40053 / JCM 4204 / NBRC 12836 / NRRL B-2516)</name>
    <dbReference type="NCBI Taxonomy" id="278992"/>
    <lineage>
        <taxon>Bacteria</taxon>
        <taxon>Bacillati</taxon>
        <taxon>Actinomycetota</taxon>
        <taxon>Actinomycetes</taxon>
        <taxon>Kitasatosporales</taxon>
        <taxon>Streptomycetaceae</taxon>
        <taxon>Streptomyces</taxon>
    </lineage>
</organism>
<gene>
    <name evidence="1" type="ORF">SAM23877_6154</name>
</gene>
<dbReference type="KEGG" id="samb:SAM23877_6154"/>
<reference evidence="2" key="1">
    <citation type="journal article" date="2015" name="J. Biotechnol.">
        <title>Complete genome sequence of Streptomyces ambofaciens ATCC 23877, the spiramycin producer.</title>
        <authorList>
            <person name="Thibessard A."/>
            <person name="Haas D."/>
            <person name="Gerbaud C."/>
            <person name="Aigle B."/>
            <person name="Lautru S."/>
            <person name="Pernodet J.L."/>
            <person name="Leblond P."/>
        </authorList>
    </citation>
    <scope>NUCLEOTIDE SEQUENCE [LARGE SCALE GENOMIC DNA]</scope>
    <source>
        <strain evidence="2">ATCC 23877 / 3486 / DSM 40053 / JCM 4204 / NBRC 12836 / NRRL B-2516</strain>
    </source>
</reference>
<name>A0A0K2B1P1_STRA7</name>
<proteinExistence type="predicted"/>
<dbReference type="Proteomes" id="UP000061018">
    <property type="component" value="Chromosome"/>
</dbReference>